<evidence type="ECO:0000259" key="6">
    <source>
        <dbReference type="PROSITE" id="PS50850"/>
    </source>
</evidence>
<feature type="transmembrane region" description="Helical" evidence="5">
    <location>
        <begin position="84"/>
        <end position="111"/>
    </location>
</feature>
<evidence type="ECO:0000256" key="5">
    <source>
        <dbReference type="SAM" id="Phobius"/>
    </source>
</evidence>
<gene>
    <name evidence="7" type="ORF">LVY65_11310</name>
</gene>
<feature type="transmembrane region" description="Helical" evidence="5">
    <location>
        <begin position="168"/>
        <end position="188"/>
    </location>
</feature>
<dbReference type="Proteomes" id="UP001139410">
    <property type="component" value="Unassembled WGS sequence"/>
</dbReference>
<dbReference type="AlphaFoldDB" id="A0A9X1TZA7"/>
<evidence type="ECO:0000313" key="8">
    <source>
        <dbReference type="Proteomes" id="UP001139410"/>
    </source>
</evidence>
<accession>A0A9X1TZA7</accession>
<sequence>MATIARTDNVARALVILLGAAVFLNYVDRGAIGIAAPLMKGELGLSEEAYGVAFSAFFWIYAPVQFFAGWLCDRFSVYKLMAAGILLWAGSTFLMGFAGGFAALLVLRIMLGVGESISFPGSSKIIARHVPPERRGMANAAVAAGIAIGPAIGTLAGGLILGQWGWRAIFFAFGIATLLWLAPWQAAIRKLPLTGHRDAGAQVSVGSLMTQWPLWSMSIVHALGNYCFYFLLAWLPLYLTKVRGFTIVEMTFLATLGYAVQAVCALSYGQFSDWWTRSGRSEAACRRWMMVASQSLAAAAILGLAYVDSAIGIGVLLCLAGAASAALSLNLYAVAQMFAGPRASGTWVGVQNAVGNLSGIIGPIVTGIVVHRSGYDSAFILTAAIAAIGAIWWAVGVPCIRQVIPD</sequence>
<evidence type="ECO:0000256" key="4">
    <source>
        <dbReference type="ARBA" id="ARBA00023136"/>
    </source>
</evidence>
<feature type="domain" description="Major facilitator superfamily (MFS) profile" evidence="6">
    <location>
        <begin position="14"/>
        <end position="401"/>
    </location>
</feature>
<evidence type="ECO:0000256" key="2">
    <source>
        <dbReference type="ARBA" id="ARBA00022692"/>
    </source>
</evidence>
<keyword evidence="3 5" id="KW-1133">Transmembrane helix</keyword>
<dbReference type="InterPro" id="IPR036259">
    <property type="entry name" value="MFS_trans_sf"/>
</dbReference>
<comment type="subcellular location">
    <subcellularLocation>
        <location evidence="1">Membrane</location>
        <topology evidence="1">Multi-pass membrane protein</topology>
    </subcellularLocation>
</comment>
<dbReference type="Gene3D" id="1.20.1250.20">
    <property type="entry name" value="MFS general substrate transporter like domains"/>
    <property type="match status" value="2"/>
</dbReference>
<keyword evidence="2 5" id="KW-0812">Transmembrane</keyword>
<feature type="transmembrane region" description="Helical" evidence="5">
    <location>
        <begin position="214"/>
        <end position="235"/>
    </location>
</feature>
<feature type="transmembrane region" description="Helical" evidence="5">
    <location>
        <begin position="247"/>
        <end position="268"/>
    </location>
</feature>
<feature type="transmembrane region" description="Helical" evidence="5">
    <location>
        <begin position="140"/>
        <end position="161"/>
    </location>
</feature>
<evidence type="ECO:0000256" key="3">
    <source>
        <dbReference type="ARBA" id="ARBA00022989"/>
    </source>
</evidence>
<keyword evidence="8" id="KW-1185">Reference proteome</keyword>
<dbReference type="GO" id="GO:0022857">
    <property type="term" value="F:transmembrane transporter activity"/>
    <property type="evidence" value="ECO:0007669"/>
    <property type="project" value="InterPro"/>
</dbReference>
<evidence type="ECO:0000313" key="7">
    <source>
        <dbReference type="EMBL" id="MCF2515647.1"/>
    </source>
</evidence>
<protein>
    <submittedName>
        <fullName evidence="7">MFS transporter</fullName>
    </submittedName>
</protein>
<dbReference type="EMBL" id="JAKFGM010000003">
    <property type="protein sequence ID" value="MCF2515647.1"/>
    <property type="molecule type" value="Genomic_DNA"/>
</dbReference>
<dbReference type="PROSITE" id="PS50850">
    <property type="entry name" value="MFS"/>
    <property type="match status" value="1"/>
</dbReference>
<dbReference type="RefSeq" id="WP_235068353.1">
    <property type="nucleotide sequence ID" value="NZ_JAKFGM010000003.1"/>
</dbReference>
<evidence type="ECO:0000256" key="1">
    <source>
        <dbReference type="ARBA" id="ARBA00004141"/>
    </source>
</evidence>
<proteinExistence type="predicted"/>
<feature type="transmembrane region" description="Helical" evidence="5">
    <location>
        <begin position="353"/>
        <end position="371"/>
    </location>
</feature>
<name>A0A9X1TZA7_9SPHN</name>
<keyword evidence="4 5" id="KW-0472">Membrane</keyword>
<feature type="transmembrane region" description="Helical" evidence="5">
    <location>
        <begin position="49"/>
        <end position="72"/>
    </location>
</feature>
<dbReference type="PANTHER" id="PTHR11662:SF399">
    <property type="entry name" value="FI19708P1-RELATED"/>
    <property type="match status" value="1"/>
</dbReference>
<dbReference type="SUPFAM" id="SSF103473">
    <property type="entry name" value="MFS general substrate transporter"/>
    <property type="match status" value="1"/>
</dbReference>
<dbReference type="InterPro" id="IPR050382">
    <property type="entry name" value="MFS_Na/Anion_cotransporter"/>
</dbReference>
<feature type="transmembrane region" description="Helical" evidence="5">
    <location>
        <begin position="378"/>
        <end position="395"/>
    </location>
</feature>
<dbReference type="Pfam" id="PF07690">
    <property type="entry name" value="MFS_1"/>
    <property type="match status" value="2"/>
</dbReference>
<reference evidence="7" key="1">
    <citation type="submission" date="2022-01" db="EMBL/GenBank/DDBJ databases">
        <authorList>
            <person name="Jo J.-H."/>
            <person name="Im W.-T."/>
        </authorList>
    </citation>
    <scope>NUCLEOTIDE SEQUENCE</scope>
    <source>
        <strain evidence="7">G124</strain>
    </source>
</reference>
<comment type="caution">
    <text evidence="7">The sequence shown here is derived from an EMBL/GenBank/DDBJ whole genome shotgun (WGS) entry which is preliminary data.</text>
</comment>
<dbReference type="InterPro" id="IPR011701">
    <property type="entry name" value="MFS"/>
</dbReference>
<dbReference type="PANTHER" id="PTHR11662">
    <property type="entry name" value="SOLUTE CARRIER FAMILY 17"/>
    <property type="match status" value="1"/>
</dbReference>
<feature type="transmembrane region" description="Helical" evidence="5">
    <location>
        <begin position="314"/>
        <end position="333"/>
    </location>
</feature>
<organism evidence="7 8">
    <name type="scientific">Sphingomonas cremea</name>
    <dbReference type="NCBI Taxonomy" id="2904799"/>
    <lineage>
        <taxon>Bacteria</taxon>
        <taxon>Pseudomonadati</taxon>
        <taxon>Pseudomonadota</taxon>
        <taxon>Alphaproteobacteria</taxon>
        <taxon>Sphingomonadales</taxon>
        <taxon>Sphingomonadaceae</taxon>
        <taxon>Sphingomonas</taxon>
    </lineage>
</organism>
<dbReference type="PRINTS" id="PR01035">
    <property type="entry name" value="TCRTETA"/>
</dbReference>
<dbReference type="InterPro" id="IPR001958">
    <property type="entry name" value="Tet-R_TetA/multi-R_MdtG-like"/>
</dbReference>
<dbReference type="InterPro" id="IPR020846">
    <property type="entry name" value="MFS_dom"/>
</dbReference>
<dbReference type="GO" id="GO:0016020">
    <property type="term" value="C:membrane"/>
    <property type="evidence" value="ECO:0007669"/>
    <property type="project" value="UniProtKB-SubCell"/>
</dbReference>